<name>A0ABR1JR36_9AGAR</name>
<comment type="caution">
    <text evidence="2">The sequence shown here is derived from an EMBL/GenBank/DDBJ whole genome shotgun (WGS) entry which is preliminary data.</text>
</comment>
<accession>A0ABR1JR36</accession>
<evidence type="ECO:0000313" key="1">
    <source>
        <dbReference type="EMBL" id="KAK7463856.1"/>
    </source>
</evidence>
<proteinExistence type="predicted"/>
<reference evidence="2 3" key="1">
    <citation type="submission" date="2024-01" db="EMBL/GenBank/DDBJ databases">
        <title>A draft genome for the cacao thread blight pathogen Marasmiellus scandens.</title>
        <authorList>
            <person name="Baruah I.K."/>
            <person name="Leung J."/>
            <person name="Bukari Y."/>
            <person name="Amoako-Attah I."/>
            <person name="Meinhardt L.W."/>
            <person name="Bailey B.A."/>
            <person name="Cohen S.P."/>
        </authorList>
    </citation>
    <scope>NUCLEOTIDE SEQUENCE [LARGE SCALE GENOMIC DNA]</scope>
    <source>
        <strain evidence="2 3">GH-19</strain>
    </source>
</reference>
<sequence length="173" mass="19910">MATSHKLMQVLSFHPDFFCSLRINSNFASRREWRSPPTPPDVFNDIYRDIWIMETFNTTSTLAYMLASVKPEEAVFYMKQRQIPPAFIELAKKNPQNLPRSRTCEGFALAVCERLETVFKPEDSDVMIEFRHDSHHGIAIVVNGKKTDKKSYSVVLDSSFRKPIMVAPSSMCK</sequence>
<gene>
    <name evidence="2" type="ORF">VKT23_005791</name>
    <name evidence="1" type="ORF">VKT23_007192</name>
</gene>
<protein>
    <submittedName>
        <fullName evidence="2">Uncharacterized protein</fullName>
    </submittedName>
</protein>
<evidence type="ECO:0000313" key="2">
    <source>
        <dbReference type="EMBL" id="KAK7465820.1"/>
    </source>
</evidence>
<dbReference type="Proteomes" id="UP001498398">
    <property type="component" value="Unassembled WGS sequence"/>
</dbReference>
<organism evidence="2 3">
    <name type="scientific">Marasmiellus scandens</name>
    <dbReference type="NCBI Taxonomy" id="2682957"/>
    <lineage>
        <taxon>Eukaryota</taxon>
        <taxon>Fungi</taxon>
        <taxon>Dikarya</taxon>
        <taxon>Basidiomycota</taxon>
        <taxon>Agaricomycotina</taxon>
        <taxon>Agaricomycetes</taxon>
        <taxon>Agaricomycetidae</taxon>
        <taxon>Agaricales</taxon>
        <taxon>Marasmiineae</taxon>
        <taxon>Omphalotaceae</taxon>
        <taxon>Marasmiellus</taxon>
    </lineage>
</organism>
<dbReference type="EMBL" id="JBANRG010000009">
    <property type="protein sequence ID" value="KAK7463856.1"/>
    <property type="molecule type" value="Genomic_DNA"/>
</dbReference>
<dbReference type="EMBL" id="JBANRG010000006">
    <property type="protein sequence ID" value="KAK7465820.1"/>
    <property type="molecule type" value="Genomic_DNA"/>
</dbReference>
<keyword evidence="3" id="KW-1185">Reference proteome</keyword>
<evidence type="ECO:0000313" key="3">
    <source>
        <dbReference type="Proteomes" id="UP001498398"/>
    </source>
</evidence>